<reference evidence="2 3" key="1">
    <citation type="submission" date="2021-08" db="EMBL/GenBank/DDBJ databases">
        <title>Draft Genome Sequence of Phanerochaete sordida strain YK-624.</title>
        <authorList>
            <person name="Mori T."/>
            <person name="Dohra H."/>
            <person name="Suzuki T."/>
            <person name="Kawagishi H."/>
            <person name="Hirai H."/>
        </authorList>
    </citation>
    <scope>NUCLEOTIDE SEQUENCE [LARGE SCALE GENOMIC DNA]</scope>
    <source>
        <strain evidence="2 3">YK-624</strain>
    </source>
</reference>
<keyword evidence="3" id="KW-1185">Reference proteome</keyword>
<organism evidence="2 3">
    <name type="scientific">Phanerochaete sordida</name>
    <dbReference type="NCBI Taxonomy" id="48140"/>
    <lineage>
        <taxon>Eukaryota</taxon>
        <taxon>Fungi</taxon>
        <taxon>Dikarya</taxon>
        <taxon>Basidiomycota</taxon>
        <taxon>Agaricomycotina</taxon>
        <taxon>Agaricomycetes</taxon>
        <taxon>Polyporales</taxon>
        <taxon>Phanerochaetaceae</taxon>
        <taxon>Phanerochaete</taxon>
    </lineage>
</organism>
<sequence length="65" mass="7185">MRRLQPSIAAVRPSLQIMPRRQSSSCPVVPQSPASRRTARPAYGVRRRRSPALQLSPSATHAKPL</sequence>
<evidence type="ECO:0000256" key="1">
    <source>
        <dbReference type="SAM" id="MobiDB-lite"/>
    </source>
</evidence>
<protein>
    <submittedName>
        <fullName evidence="2">Uncharacterized protein</fullName>
    </submittedName>
</protein>
<proteinExistence type="predicted"/>
<name>A0A9P3GQ84_9APHY</name>
<dbReference type="EMBL" id="BPQB01000103">
    <property type="protein sequence ID" value="GJE99171.1"/>
    <property type="molecule type" value="Genomic_DNA"/>
</dbReference>
<evidence type="ECO:0000313" key="2">
    <source>
        <dbReference type="EMBL" id="GJE99171.1"/>
    </source>
</evidence>
<dbReference type="Proteomes" id="UP000703269">
    <property type="component" value="Unassembled WGS sequence"/>
</dbReference>
<accession>A0A9P3GQ84</accession>
<dbReference type="AlphaFoldDB" id="A0A9P3GQ84"/>
<feature type="compositionally biased region" description="Low complexity" evidence="1">
    <location>
        <begin position="22"/>
        <end position="35"/>
    </location>
</feature>
<gene>
    <name evidence="2" type="ORF">PsYK624_154180</name>
</gene>
<comment type="caution">
    <text evidence="2">The sequence shown here is derived from an EMBL/GenBank/DDBJ whole genome shotgun (WGS) entry which is preliminary data.</text>
</comment>
<feature type="region of interest" description="Disordered" evidence="1">
    <location>
        <begin position="1"/>
        <end position="65"/>
    </location>
</feature>
<evidence type="ECO:0000313" key="3">
    <source>
        <dbReference type="Proteomes" id="UP000703269"/>
    </source>
</evidence>